<gene>
    <name evidence="1" type="ORF">HCDG_00841</name>
</gene>
<name>C6H2A9_AJECH</name>
<dbReference type="AlphaFoldDB" id="C6H2A9"/>
<proteinExistence type="predicted"/>
<organism evidence="1 2">
    <name type="scientific">Ajellomyces capsulatus (strain H143)</name>
    <name type="common">Darling's disease fungus</name>
    <name type="synonym">Histoplasma capsulatum</name>
    <dbReference type="NCBI Taxonomy" id="544712"/>
    <lineage>
        <taxon>Eukaryota</taxon>
        <taxon>Fungi</taxon>
        <taxon>Dikarya</taxon>
        <taxon>Ascomycota</taxon>
        <taxon>Pezizomycotina</taxon>
        <taxon>Eurotiomycetes</taxon>
        <taxon>Eurotiomycetidae</taxon>
        <taxon>Onygenales</taxon>
        <taxon>Ajellomycetaceae</taxon>
        <taxon>Histoplasma</taxon>
    </lineage>
</organism>
<evidence type="ECO:0000313" key="1">
    <source>
        <dbReference type="EMBL" id="EER45262.1"/>
    </source>
</evidence>
<dbReference type="EMBL" id="GG692419">
    <property type="protein sequence ID" value="EER45262.1"/>
    <property type="molecule type" value="Genomic_DNA"/>
</dbReference>
<sequence>MLPVEYHILPQRGLIDHYQELAEPFTKTCMQTAGLHLLTSGEPARKFIVALERIISKRMRLLCLVLSGGAWVGPSRRSHTLKQLASSLAEDFRTSVLSASSLRIDFASPIRG</sequence>
<dbReference type="HOGENOM" id="CLU_2145102_0_0_1"/>
<accession>C6H2A9</accession>
<dbReference type="Proteomes" id="UP000002624">
    <property type="component" value="Unassembled WGS sequence"/>
</dbReference>
<reference evidence="2" key="1">
    <citation type="submission" date="2009-05" db="EMBL/GenBank/DDBJ databases">
        <title>The genome sequence of Ajellomyces capsulatus strain H143.</title>
        <authorList>
            <person name="Champion M."/>
            <person name="Cuomo C.A."/>
            <person name="Ma L.-J."/>
            <person name="Henn M.R."/>
            <person name="Sil A."/>
            <person name="Goldman B."/>
            <person name="Young S.K."/>
            <person name="Kodira C.D."/>
            <person name="Zeng Q."/>
            <person name="Koehrsen M."/>
            <person name="Alvarado L."/>
            <person name="Berlin A.M."/>
            <person name="Borenstein D."/>
            <person name="Chen Z."/>
            <person name="Engels R."/>
            <person name="Freedman E."/>
            <person name="Gellesch M."/>
            <person name="Goldberg J."/>
            <person name="Griggs A."/>
            <person name="Gujja S."/>
            <person name="Heiman D.I."/>
            <person name="Hepburn T.A."/>
            <person name="Howarth C."/>
            <person name="Jen D."/>
            <person name="Larson L."/>
            <person name="Lewis B."/>
            <person name="Mehta T."/>
            <person name="Park D."/>
            <person name="Pearson M."/>
            <person name="Roberts A."/>
            <person name="Saif S."/>
            <person name="Shea T.D."/>
            <person name="Shenoy N."/>
            <person name="Sisk P."/>
            <person name="Stolte C."/>
            <person name="Sykes S."/>
            <person name="Walk T."/>
            <person name="White J."/>
            <person name="Yandava C."/>
            <person name="Klein B."/>
            <person name="McEwen J.G."/>
            <person name="Puccia R."/>
            <person name="Goldman G.H."/>
            <person name="Felipe M.S."/>
            <person name="Nino-Vega G."/>
            <person name="San-Blas G."/>
            <person name="Taylor J.W."/>
            <person name="Mendoza L."/>
            <person name="Galagan J.E."/>
            <person name="Nusbaum C."/>
            <person name="Birren B.W."/>
        </authorList>
    </citation>
    <scope>NUCLEOTIDE SEQUENCE [LARGE SCALE GENOMIC DNA]</scope>
    <source>
        <strain evidence="2">H143</strain>
    </source>
</reference>
<protein>
    <submittedName>
        <fullName evidence="1">Uncharacterized protein</fullName>
    </submittedName>
</protein>
<dbReference type="VEuPathDB" id="FungiDB:HCDG_00841"/>
<evidence type="ECO:0000313" key="2">
    <source>
        <dbReference type="Proteomes" id="UP000002624"/>
    </source>
</evidence>